<dbReference type="EMBL" id="CH480817">
    <property type="protein sequence ID" value="EDW50415.1"/>
    <property type="molecule type" value="Genomic_DNA"/>
</dbReference>
<sequence>MAFLSCNQLHRKTLFKFQSPRNENTLTQWILPKEQELEQQQDQVPSAKCVVTSSASCSVCQIRMGVVWVELFCGKYS</sequence>
<dbReference type="AlphaFoldDB" id="B4HTZ4"/>
<reference evidence="1 2" key="1">
    <citation type="journal article" date="2007" name="Nature">
        <title>Evolution of genes and genomes on the Drosophila phylogeny.</title>
        <authorList>
            <consortium name="Drosophila 12 Genomes Consortium"/>
            <person name="Clark A.G."/>
            <person name="Eisen M.B."/>
            <person name="Smith D.R."/>
            <person name="Bergman C.M."/>
            <person name="Oliver B."/>
            <person name="Markow T.A."/>
            <person name="Kaufman T.C."/>
            <person name="Kellis M."/>
            <person name="Gelbart W."/>
            <person name="Iyer V.N."/>
            <person name="Pollard D.A."/>
            <person name="Sackton T.B."/>
            <person name="Larracuente A.M."/>
            <person name="Singh N.D."/>
            <person name="Abad J.P."/>
            <person name="Abt D.N."/>
            <person name="Adryan B."/>
            <person name="Aguade M."/>
            <person name="Akashi H."/>
            <person name="Anderson W.W."/>
            <person name="Aquadro C.F."/>
            <person name="Ardell D.H."/>
            <person name="Arguello R."/>
            <person name="Artieri C.G."/>
            <person name="Barbash D.A."/>
            <person name="Barker D."/>
            <person name="Barsanti P."/>
            <person name="Batterham P."/>
            <person name="Batzoglou S."/>
            <person name="Begun D."/>
            <person name="Bhutkar A."/>
            <person name="Blanco E."/>
            <person name="Bosak S.A."/>
            <person name="Bradley R.K."/>
            <person name="Brand A.D."/>
            <person name="Brent M.R."/>
            <person name="Brooks A.N."/>
            <person name="Brown R.H."/>
            <person name="Butlin R.K."/>
            <person name="Caggese C."/>
            <person name="Calvi B.R."/>
            <person name="Bernardo de Carvalho A."/>
            <person name="Caspi A."/>
            <person name="Castrezana S."/>
            <person name="Celniker S.E."/>
            <person name="Chang J.L."/>
            <person name="Chapple C."/>
            <person name="Chatterji S."/>
            <person name="Chinwalla A."/>
            <person name="Civetta A."/>
            <person name="Clifton S.W."/>
            <person name="Comeron J.M."/>
            <person name="Costello J.C."/>
            <person name="Coyne J.A."/>
            <person name="Daub J."/>
            <person name="David R.G."/>
            <person name="Delcher A.L."/>
            <person name="Delehaunty K."/>
            <person name="Do C.B."/>
            <person name="Ebling H."/>
            <person name="Edwards K."/>
            <person name="Eickbush T."/>
            <person name="Evans J.D."/>
            <person name="Filipski A."/>
            <person name="Findeiss S."/>
            <person name="Freyhult E."/>
            <person name="Fulton L."/>
            <person name="Fulton R."/>
            <person name="Garcia A.C."/>
            <person name="Gardiner A."/>
            <person name="Garfield D.A."/>
            <person name="Garvin B.E."/>
            <person name="Gibson G."/>
            <person name="Gilbert D."/>
            <person name="Gnerre S."/>
            <person name="Godfrey J."/>
            <person name="Good R."/>
            <person name="Gotea V."/>
            <person name="Gravely B."/>
            <person name="Greenberg A.J."/>
            <person name="Griffiths-Jones S."/>
            <person name="Gross S."/>
            <person name="Guigo R."/>
            <person name="Gustafson E.A."/>
            <person name="Haerty W."/>
            <person name="Hahn M.W."/>
            <person name="Halligan D.L."/>
            <person name="Halpern A.L."/>
            <person name="Halter G.M."/>
            <person name="Han M.V."/>
            <person name="Heger A."/>
            <person name="Hillier L."/>
            <person name="Hinrichs A.S."/>
            <person name="Holmes I."/>
            <person name="Hoskins R.A."/>
            <person name="Hubisz M.J."/>
            <person name="Hultmark D."/>
            <person name="Huntley M.A."/>
            <person name="Jaffe D.B."/>
            <person name="Jagadeeshan S."/>
            <person name="Jeck W.R."/>
            <person name="Johnson J."/>
            <person name="Jones C.D."/>
            <person name="Jordan W.C."/>
            <person name="Karpen G.H."/>
            <person name="Kataoka E."/>
            <person name="Keightley P.D."/>
            <person name="Kheradpour P."/>
            <person name="Kirkness E.F."/>
            <person name="Koerich L.B."/>
            <person name="Kristiansen K."/>
            <person name="Kudrna D."/>
            <person name="Kulathinal R.J."/>
            <person name="Kumar S."/>
            <person name="Kwok R."/>
            <person name="Lander E."/>
            <person name="Langley C.H."/>
            <person name="Lapoint R."/>
            <person name="Lazzaro B.P."/>
            <person name="Lee S.J."/>
            <person name="Levesque L."/>
            <person name="Li R."/>
            <person name="Lin C.F."/>
            <person name="Lin M.F."/>
            <person name="Lindblad-Toh K."/>
            <person name="Llopart A."/>
            <person name="Long M."/>
            <person name="Low L."/>
            <person name="Lozovsky E."/>
            <person name="Lu J."/>
            <person name="Luo M."/>
            <person name="Machado C.A."/>
            <person name="Makalowski W."/>
            <person name="Marzo M."/>
            <person name="Matsuda M."/>
            <person name="Matzkin L."/>
            <person name="McAllister B."/>
            <person name="McBride C.S."/>
            <person name="McKernan B."/>
            <person name="McKernan K."/>
            <person name="Mendez-Lago M."/>
            <person name="Minx P."/>
            <person name="Mollenhauer M.U."/>
            <person name="Montooth K."/>
            <person name="Mount S.M."/>
            <person name="Mu X."/>
            <person name="Myers E."/>
            <person name="Negre B."/>
            <person name="Newfeld S."/>
            <person name="Nielsen R."/>
            <person name="Noor M.A."/>
            <person name="O'Grady P."/>
            <person name="Pachter L."/>
            <person name="Papaceit M."/>
            <person name="Parisi M.J."/>
            <person name="Parisi M."/>
            <person name="Parts L."/>
            <person name="Pedersen J.S."/>
            <person name="Pesole G."/>
            <person name="Phillippy A.M."/>
            <person name="Ponting C.P."/>
            <person name="Pop M."/>
            <person name="Porcelli D."/>
            <person name="Powell J.R."/>
            <person name="Prohaska S."/>
            <person name="Pruitt K."/>
            <person name="Puig M."/>
            <person name="Quesneville H."/>
            <person name="Ram K.R."/>
            <person name="Rand D."/>
            <person name="Rasmussen M.D."/>
            <person name="Reed L.K."/>
            <person name="Reenan R."/>
            <person name="Reily A."/>
            <person name="Remington K.A."/>
            <person name="Rieger T.T."/>
            <person name="Ritchie M.G."/>
            <person name="Robin C."/>
            <person name="Rogers Y.H."/>
            <person name="Rohde C."/>
            <person name="Rozas J."/>
            <person name="Rubenfield M.J."/>
            <person name="Ruiz A."/>
            <person name="Russo S."/>
            <person name="Salzberg S.L."/>
            <person name="Sanchez-Gracia A."/>
            <person name="Saranga D.J."/>
            <person name="Sato H."/>
            <person name="Schaeffer S.W."/>
            <person name="Schatz M.C."/>
            <person name="Schlenke T."/>
            <person name="Schwartz R."/>
            <person name="Segarra C."/>
            <person name="Singh R.S."/>
            <person name="Sirot L."/>
            <person name="Sirota M."/>
            <person name="Sisneros N.B."/>
            <person name="Smith C.D."/>
            <person name="Smith T.F."/>
            <person name="Spieth J."/>
            <person name="Stage D.E."/>
            <person name="Stark A."/>
            <person name="Stephan W."/>
            <person name="Strausberg R.L."/>
            <person name="Strempel S."/>
            <person name="Sturgill D."/>
            <person name="Sutton G."/>
            <person name="Sutton G.G."/>
            <person name="Tao W."/>
            <person name="Teichmann S."/>
            <person name="Tobari Y.N."/>
            <person name="Tomimura Y."/>
            <person name="Tsolas J.M."/>
            <person name="Valente V.L."/>
            <person name="Venter E."/>
            <person name="Venter J.C."/>
            <person name="Vicario S."/>
            <person name="Vieira F.G."/>
            <person name="Vilella A.J."/>
            <person name="Villasante A."/>
            <person name="Walenz B."/>
            <person name="Wang J."/>
            <person name="Wasserman M."/>
            <person name="Watts T."/>
            <person name="Wilson D."/>
            <person name="Wilson R.K."/>
            <person name="Wing R.A."/>
            <person name="Wolfner M.F."/>
            <person name="Wong A."/>
            <person name="Wong G.K."/>
            <person name="Wu C.I."/>
            <person name="Wu G."/>
            <person name="Yamamoto D."/>
            <person name="Yang H.P."/>
            <person name="Yang S.P."/>
            <person name="Yorke J.A."/>
            <person name="Yoshida K."/>
            <person name="Zdobnov E."/>
            <person name="Zhang P."/>
            <person name="Zhang Y."/>
            <person name="Zimin A.V."/>
            <person name="Baldwin J."/>
            <person name="Abdouelleil A."/>
            <person name="Abdulkadir J."/>
            <person name="Abebe A."/>
            <person name="Abera B."/>
            <person name="Abreu J."/>
            <person name="Acer S.C."/>
            <person name="Aftuck L."/>
            <person name="Alexander A."/>
            <person name="An P."/>
            <person name="Anderson E."/>
            <person name="Anderson S."/>
            <person name="Arachi H."/>
            <person name="Azer M."/>
            <person name="Bachantsang P."/>
            <person name="Barry A."/>
            <person name="Bayul T."/>
            <person name="Berlin A."/>
            <person name="Bessette D."/>
            <person name="Bloom T."/>
            <person name="Blye J."/>
            <person name="Boguslavskiy L."/>
            <person name="Bonnet C."/>
            <person name="Boukhgalter B."/>
            <person name="Bourzgui I."/>
            <person name="Brown A."/>
            <person name="Cahill P."/>
            <person name="Channer S."/>
            <person name="Cheshatsang Y."/>
            <person name="Chuda L."/>
            <person name="Citroen M."/>
            <person name="Collymore A."/>
            <person name="Cooke P."/>
            <person name="Costello M."/>
            <person name="D'Aco K."/>
            <person name="Daza R."/>
            <person name="De Haan G."/>
            <person name="DeGray S."/>
            <person name="DeMaso C."/>
            <person name="Dhargay N."/>
            <person name="Dooley K."/>
            <person name="Dooley E."/>
            <person name="Doricent M."/>
            <person name="Dorje P."/>
            <person name="Dorjee K."/>
            <person name="Dupes A."/>
            <person name="Elong R."/>
            <person name="Falk J."/>
            <person name="Farina A."/>
            <person name="Faro S."/>
            <person name="Ferguson D."/>
            <person name="Fisher S."/>
            <person name="Foley C.D."/>
            <person name="Franke A."/>
            <person name="Friedrich D."/>
            <person name="Gadbois L."/>
            <person name="Gearin G."/>
            <person name="Gearin C.R."/>
            <person name="Giannoukos G."/>
            <person name="Goode T."/>
            <person name="Graham J."/>
            <person name="Grandbois E."/>
            <person name="Grewal S."/>
            <person name="Gyaltsen K."/>
            <person name="Hafez N."/>
            <person name="Hagos B."/>
            <person name="Hall J."/>
            <person name="Henson C."/>
            <person name="Hollinger A."/>
            <person name="Honan T."/>
            <person name="Huard M.D."/>
            <person name="Hughes L."/>
            <person name="Hurhula B."/>
            <person name="Husby M.E."/>
            <person name="Kamat A."/>
            <person name="Kanga B."/>
            <person name="Kashin S."/>
            <person name="Khazanovich D."/>
            <person name="Kisner P."/>
            <person name="Lance K."/>
            <person name="Lara M."/>
            <person name="Lee W."/>
            <person name="Lennon N."/>
            <person name="Letendre F."/>
            <person name="LeVine R."/>
            <person name="Lipovsky A."/>
            <person name="Liu X."/>
            <person name="Liu J."/>
            <person name="Liu S."/>
            <person name="Lokyitsang T."/>
            <person name="Lokyitsang Y."/>
            <person name="Lubonja R."/>
            <person name="Lui A."/>
            <person name="MacDonald P."/>
            <person name="Magnisalis V."/>
            <person name="Maru K."/>
            <person name="Matthews C."/>
            <person name="McCusker W."/>
            <person name="McDonough S."/>
            <person name="Mehta T."/>
            <person name="Meldrim J."/>
            <person name="Meneus L."/>
            <person name="Mihai O."/>
            <person name="Mihalev A."/>
            <person name="Mihova T."/>
            <person name="Mittelman R."/>
            <person name="Mlenga V."/>
            <person name="Montmayeur A."/>
            <person name="Mulrain L."/>
            <person name="Navidi A."/>
            <person name="Naylor J."/>
            <person name="Negash T."/>
            <person name="Nguyen T."/>
            <person name="Nguyen N."/>
            <person name="Nicol R."/>
            <person name="Norbu C."/>
            <person name="Norbu N."/>
            <person name="Novod N."/>
            <person name="O'Neill B."/>
            <person name="Osman S."/>
            <person name="Markiewicz E."/>
            <person name="Oyono O.L."/>
            <person name="Patti C."/>
            <person name="Phunkhang P."/>
            <person name="Pierre F."/>
            <person name="Priest M."/>
            <person name="Raghuraman S."/>
            <person name="Rege F."/>
            <person name="Reyes R."/>
            <person name="Rise C."/>
            <person name="Rogov P."/>
            <person name="Ross K."/>
            <person name="Ryan E."/>
            <person name="Settipalli S."/>
            <person name="Shea T."/>
            <person name="Sherpa N."/>
            <person name="Shi L."/>
            <person name="Shih D."/>
            <person name="Sparrow T."/>
            <person name="Spaulding J."/>
            <person name="Stalker J."/>
            <person name="Stange-Thomann N."/>
            <person name="Stavropoulos S."/>
            <person name="Stone C."/>
            <person name="Strader C."/>
            <person name="Tesfaye S."/>
            <person name="Thomson T."/>
            <person name="Thoulutsang Y."/>
            <person name="Thoulutsang D."/>
            <person name="Topham K."/>
            <person name="Topping I."/>
            <person name="Tsamla T."/>
            <person name="Vassiliev H."/>
            <person name="Vo A."/>
            <person name="Wangchuk T."/>
            <person name="Wangdi T."/>
            <person name="Weiand M."/>
            <person name="Wilkinson J."/>
            <person name="Wilson A."/>
            <person name="Yadav S."/>
            <person name="Young G."/>
            <person name="Yu Q."/>
            <person name="Zembek L."/>
            <person name="Zhong D."/>
            <person name="Zimmer A."/>
            <person name="Zwirko Z."/>
            <person name="Jaffe D.B."/>
            <person name="Alvarez P."/>
            <person name="Brockman W."/>
            <person name="Butler J."/>
            <person name="Chin C."/>
            <person name="Gnerre S."/>
            <person name="Grabherr M."/>
            <person name="Kleber M."/>
            <person name="Mauceli E."/>
            <person name="MacCallum I."/>
        </authorList>
    </citation>
    <scope>NUCLEOTIDE SEQUENCE [LARGE SCALE GENOMIC DNA]</scope>
    <source>
        <strain evidence="2">Rob3c / Tucson 14021-0248.25</strain>
    </source>
</reference>
<keyword evidence="2" id="KW-1185">Reference proteome</keyword>
<protein>
    <submittedName>
        <fullName evidence="1">GM14016</fullName>
    </submittedName>
</protein>
<gene>
    <name evidence="1" type="primary">Dsec\GM14016</name>
    <name evidence="1" type="ORF">Dsec_GM14016</name>
</gene>
<dbReference type="HOGENOM" id="CLU_2640756_0_0_1"/>
<dbReference type="Proteomes" id="UP000001292">
    <property type="component" value="Unassembled WGS sequence"/>
</dbReference>
<evidence type="ECO:0000313" key="1">
    <source>
        <dbReference type="EMBL" id="EDW50415.1"/>
    </source>
</evidence>
<name>B4HTZ4_DROSE</name>
<organism evidence="2">
    <name type="scientific">Drosophila sechellia</name>
    <name type="common">Fruit fly</name>
    <dbReference type="NCBI Taxonomy" id="7238"/>
    <lineage>
        <taxon>Eukaryota</taxon>
        <taxon>Metazoa</taxon>
        <taxon>Ecdysozoa</taxon>
        <taxon>Arthropoda</taxon>
        <taxon>Hexapoda</taxon>
        <taxon>Insecta</taxon>
        <taxon>Pterygota</taxon>
        <taxon>Neoptera</taxon>
        <taxon>Endopterygota</taxon>
        <taxon>Diptera</taxon>
        <taxon>Brachycera</taxon>
        <taxon>Muscomorpha</taxon>
        <taxon>Ephydroidea</taxon>
        <taxon>Drosophilidae</taxon>
        <taxon>Drosophila</taxon>
        <taxon>Sophophora</taxon>
    </lineage>
</organism>
<accession>B4HTZ4</accession>
<proteinExistence type="predicted"/>
<evidence type="ECO:0000313" key="2">
    <source>
        <dbReference type="Proteomes" id="UP000001292"/>
    </source>
</evidence>